<dbReference type="NCBIfam" id="NF038280">
    <property type="entry name" value="IS607_TnpB"/>
    <property type="match status" value="1"/>
</dbReference>
<keyword evidence="5" id="KW-0238">DNA-binding</keyword>
<dbReference type="NCBIfam" id="NF040570">
    <property type="entry name" value="guided_TnpB"/>
    <property type="match status" value="1"/>
</dbReference>
<evidence type="ECO:0000313" key="11">
    <source>
        <dbReference type="EMBL" id="QBI54075.1"/>
    </source>
</evidence>
<keyword evidence="4" id="KW-0862">Zinc</keyword>
<keyword evidence="6" id="KW-0233">DNA recombination</keyword>
<feature type="domain" description="Cas12f1-like TNB" evidence="9">
    <location>
        <begin position="332"/>
        <end position="395"/>
    </location>
</feature>
<keyword evidence="2" id="KW-0815">Transposition</keyword>
<dbReference type="EMBL" id="CP036455">
    <property type="protein sequence ID" value="QBI54075.1"/>
    <property type="molecule type" value="Genomic_DNA"/>
</dbReference>
<evidence type="ECO:0000313" key="12">
    <source>
        <dbReference type="Proteomes" id="UP000292235"/>
    </source>
</evidence>
<dbReference type="AlphaFoldDB" id="A0A4P6Q0Q7"/>
<feature type="region of interest" description="Disordered" evidence="7">
    <location>
        <begin position="241"/>
        <end position="278"/>
    </location>
</feature>
<dbReference type="InterPro" id="IPR001959">
    <property type="entry name" value="Transposase"/>
</dbReference>
<dbReference type="Pfam" id="PF01385">
    <property type="entry name" value="OrfB_IS605"/>
    <property type="match status" value="1"/>
</dbReference>
<evidence type="ECO:0000259" key="10">
    <source>
        <dbReference type="Pfam" id="PF12323"/>
    </source>
</evidence>
<evidence type="ECO:0000256" key="6">
    <source>
        <dbReference type="ARBA" id="ARBA00023172"/>
    </source>
</evidence>
<feature type="region of interest" description="Disordered" evidence="7">
    <location>
        <begin position="111"/>
        <end position="131"/>
    </location>
</feature>
<evidence type="ECO:0000259" key="8">
    <source>
        <dbReference type="Pfam" id="PF01385"/>
    </source>
</evidence>
<evidence type="ECO:0000256" key="5">
    <source>
        <dbReference type="ARBA" id="ARBA00023125"/>
    </source>
</evidence>
<evidence type="ECO:0000259" key="9">
    <source>
        <dbReference type="Pfam" id="PF07282"/>
    </source>
</evidence>
<feature type="compositionally biased region" description="Basic residues" evidence="7">
    <location>
        <begin position="243"/>
        <end position="254"/>
    </location>
</feature>
<dbReference type="InterPro" id="IPR021027">
    <property type="entry name" value="Transposase_put_HTH"/>
</dbReference>
<dbReference type="Pfam" id="PF07282">
    <property type="entry name" value="Cas12f1-like_TNB"/>
    <property type="match status" value="1"/>
</dbReference>
<feature type="domain" description="Probable transposase IS891/IS1136/IS1341" evidence="8">
    <location>
        <begin position="196"/>
        <end position="319"/>
    </location>
</feature>
<evidence type="ECO:0000256" key="4">
    <source>
        <dbReference type="ARBA" id="ARBA00022833"/>
    </source>
</evidence>
<feature type="region of interest" description="Disordered" evidence="7">
    <location>
        <begin position="432"/>
        <end position="469"/>
    </location>
</feature>
<keyword evidence="12" id="KW-1185">Reference proteome</keyword>
<gene>
    <name evidence="11" type="ORF">EKD16_11460</name>
</gene>
<reference evidence="11 12" key="1">
    <citation type="submission" date="2019-02" db="EMBL/GenBank/DDBJ databases">
        <authorList>
            <person name="Khodamoradi S."/>
            <person name="Hahnke R.L."/>
            <person name="Kaempfer P."/>
            <person name="Schumann P."/>
            <person name="Rohde M."/>
            <person name="Steinert M."/>
            <person name="Luzhetskyy A."/>
            <person name="Wink J."/>
            <person name="Ruckert C."/>
        </authorList>
    </citation>
    <scope>NUCLEOTIDE SEQUENCE [LARGE SCALE GENOMIC DNA]</scope>
    <source>
        <strain evidence="11 12">M2</strain>
    </source>
</reference>
<name>A0A4P6Q0Q7_9ACTN</name>
<proteinExistence type="inferred from homology"/>
<feature type="compositionally biased region" description="Basic residues" evidence="7">
    <location>
        <begin position="452"/>
        <end position="462"/>
    </location>
</feature>
<dbReference type="GO" id="GO:0003677">
    <property type="term" value="F:DNA binding"/>
    <property type="evidence" value="ECO:0007669"/>
    <property type="project" value="UniProtKB-KW"/>
</dbReference>
<evidence type="ECO:0000256" key="2">
    <source>
        <dbReference type="ARBA" id="ARBA00022578"/>
    </source>
</evidence>
<organism evidence="11 12">
    <name type="scientific">Streptomonospora litoralis</name>
    <dbReference type="NCBI Taxonomy" id="2498135"/>
    <lineage>
        <taxon>Bacteria</taxon>
        <taxon>Bacillati</taxon>
        <taxon>Actinomycetota</taxon>
        <taxon>Actinomycetes</taxon>
        <taxon>Streptosporangiales</taxon>
        <taxon>Nocardiopsidaceae</taxon>
        <taxon>Streptomonospora</taxon>
    </lineage>
</organism>
<evidence type="ECO:0000256" key="7">
    <source>
        <dbReference type="SAM" id="MobiDB-lite"/>
    </source>
</evidence>
<dbReference type="KEGG" id="strr:EKD16_11460"/>
<dbReference type="GO" id="GO:0046872">
    <property type="term" value="F:metal ion binding"/>
    <property type="evidence" value="ECO:0007669"/>
    <property type="project" value="UniProtKB-KW"/>
</dbReference>
<dbReference type="RefSeq" id="WP_207391502.1">
    <property type="nucleotide sequence ID" value="NZ_CP036455.1"/>
</dbReference>
<dbReference type="InterPro" id="IPR053470">
    <property type="entry name" value="RNA-guided_DNA_endonuclease"/>
</dbReference>
<comment type="similarity">
    <text evidence="1">In the C-terminal section; belongs to the transposase 35 family.</text>
</comment>
<evidence type="ECO:0000256" key="3">
    <source>
        <dbReference type="ARBA" id="ARBA00022723"/>
    </source>
</evidence>
<dbReference type="InterPro" id="IPR010095">
    <property type="entry name" value="Cas12f1-like_TNB"/>
</dbReference>
<sequence>MNGAHHQAYLFALDAAPEQEQALSSHAGAARFAYNWGLARVKANLTRRAAERTYGLDEADLTPGLNWSAYSLRKDWNTAKHEAAPWWGENSKEAYSCGLANLAQALKNWSASRAGKRTGKKTGFPKFKSKRSRKSFRITTGAFGLAPGDNRHVKLPRIGVVRTHESTRKLARHLARGSARILAATVSFQRGRWHVSFTVEKRTPAPAPATGGAVGVDLGVKHLAVLSTGEAVDNPEHLDRAQRKMRRAQRRAARRTGPDRRTGQTPSNRWRKARAAADRLHTKTANARRDGLHKLTTRLTNAFSTIVIEDLNVAGMAANRSLARAVSDTGMGELRRQLEYETAWSGRHLVVADRWFPSSKTCNDCGAVKAKLRLSERTFTCEACGMVADRDANAAADLADLAEVAEVAEVASSPGCGARINEPLETHVSPPLVAMGTATGRPRPVGRGQRSAARRRLRTRFHTFPERHR</sequence>
<evidence type="ECO:0000256" key="1">
    <source>
        <dbReference type="ARBA" id="ARBA00008761"/>
    </source>
</evidence>
<feature type="domain" description="Transposase putative helix-turn-helix" evidence="10">
    <location>
        <begin position="7"/>
        <end position="45"/>
    </location>
</feature>
<protein>
    <submittedName>
        <fullName evidence="11">Putative transposase</fullName>
    </submittedName>
</protein>
<keyword evidence="3" id="KW-0479">Metal-binding</keyword>
<dbReference type="Pfam" id="PF12323">
    <property type="entry name" value="HTH_OrfB_IS605"/>
    <property type="match status" value="1"/>
</dbReference>
<dbReference type="Proteomes" id="UP000292235">
    <property type="component" value="Chromosome"/>
</dbReference>
<accession>A0A4P6Q0Q7</accession>
<dbReference type="GO" id="GO:0006310">
    <property type="term" value="P:DNA recombination"/>
    <property type="evidence" value="ECO:0007669"/>
    <property type="project" value="UniProtKB-KW"/>
</dbReference>
<dbReference type="GO" id="GO:0032196">
    <property type="term" value="P:transposition"/>
    <property type="evidence" value="ECO:0007669"/>
    <property type="project" value="UniProtKB-KW"/>
</dbReference>